<reference evidence="3" key="1">
    <citation type="submission" date="2018-10" db="EMBL/GenBank/DDBJ databases">
        <title>FDA dAtabase for Regulatory Grade micrObial Sequences (FDA-ARGOS): Supporting development and validation of Infectious Disease Dx tests.</title>
        <authorList>
            <person name="Kerrigan L."/>
            <person name="Tallon L."/>
            <person name="Sadzewicz L."/>
            <person name="Sengamalay N."/>
            <person name="Ott S."/>
            <person name="Godinez A."/>
            <person name="Nagaraj S."/>
            <person name="Vavikolanu K."/>
            <person name="Nadendla S."/>
            <person name="George J."/>
            <person name="Sichtig H."/>
        </authorList>
    </citation>
    <scope>NUCLEOTIDE SEQUENCE [LARGE SCALE GENOMIC DNA]</scope>
    <source>
        <strain evidence="3">FDAARGOS_311</strain>
    </source>
</reference>
<proteinExistence type="predicted"/>
<evidence type="ECO:0000256" key="1">
    <source>
        <dbReference type="SAM" id="MobiDB-lite"/>
    </source>
</evidence>
<evidence type="ECO:0000313" key="3">
    <source>
        <dbReference type="Proteomes" id="UP000197666"/>
    </source>
</evidence>
<organism evidence="2 3">
    <name type="scientific">Aspergillus niger</name>
    <dbReference type="NCBI Taxonomy" id="5061"/>
    <lineage>
        <taxon>Eukaryota</taxon>
        <taxon>Fungi</taxon>
        <taxon>Dikarya</taxon>
        <taxon>Ascomycota</taxon>
        <taxon>Pezizomycotina</taxon>
        <taxon>Eurotiomycetes</taxon>
        <taxon>Eurotiomycetidae</taxon>
        <taxon>Eurotiales</taxon>
        <taxon>Aspergillaceae</taxon>
        <taxon>Aspergillus</taxon>
        <taxon>Aspergillus subgen. Circumdati</taxon>
    </lineage>
</organism>
<protein>
    <submittedName>
        <fullName evidence="2">Ring finger domain family protein</fullName>
    </submittedName>
</protein>
<name>A0A505HUD2_ASPNG</name>
<sequence>MPQGDEVIAGGDCEPANDDGDSSSWQFVHKWPLTLLILFSSDGFALLDARLHRYPAPLWLSSHPAYQDGLRTPFSPTLPFRKHNSLLALMIRHAPALDR</sequence>
<evidence type="ECO:0000313" key="2">
    <source>
        <dbReference type="EMBL" id="TPR02279.1"/>
    </source>
</evidence>
<accession>A0A505HUD2</accession>
<dbReference type="EMBL" id="NKJJ02000001">
    <property type="protein sequence ID" value="TPR02279.1"/>
    <property type="molecule type" value="Genomic_DNA"/>
</dbReference>
<dbReference type="AlphaFoldDB" id="A0A505HUD2"/>
<comment type="caution">
    <text evidence="2">The sequence shown here is derived from an EMBL/GenBank/DDBJ whole genome shotgun (WGS) entry which is preliminary data.</text>
</comment>
<dbReference type="Proteomes" id="UP000197666">
    <property type="component" value="Unassembled WGS sequence"/>
</dbReference>
<gene>
    <name evidence="2" type="ORF">CAN33_0043510</name>
</gene>
<feature type="region of interest" description="Disordered" evidence="1">
    <location>
        <begin position="1"/>
        <end position="22"/>
    </location>
</feature>